<dbReference type="Pfam" id="PF03765">
    <property type="entry name" value="CRAL_TRIO_N"/>
    <property type="match status" value="1"/>
</dbReference>
<dbReference type="Pfam" id="PF00650">
    <property type="entry name" value="CRAL_TRIO"/>
    <property type="match status" value="1"/>
</dbReference>
<dbReference type="InterPro" id="IPR036273">
    <property type="entry name" value="CRAL/TRIO_N_dom_sf"/>
</dbReference>
<accession>A0ABP0VSV2</accession>
<dbReference type="InterPro" id="IPR001251">
    <property type="entry name" value="CRAL-TRIO_dom"/>
</dbReference>
<dbReference type="InterPro" id="IPR052578">
    <property type="entry name" value="PI_Transfer_CRAL-TRIO"/>
</dbReference>
<evidence type="ECO:0000313" key="4">
    <source>
        <dbReference type="Proteomes" id="UP001497444"/>
    </source>
</evidence>
<dbReference type="Proteomes" id="UP001497444">
    <property type="component" value="Chromosome 1"/>
</dbReference>
<dbReference type="PANTHER" id="PTHR45824:SF6">
    <property type="entry name" value="F16L1.9 PROTEIN"/>
    <property type="match status" value="1"/>
</dbReference>
<proteinExistence type="predicted"/>
<dbReference type="SUPFAM" id="SSF46938">
    <property type="entry name" value="CRAL/TRIO N-terminal domain"/>
    <property type="match status" value="1"/>
</dbReference>
<dbReference type="InterPro" id="IPR011074">
    <property type="entry name" value="CRAL/TRIO_N_dom"/>
</dbReference>
<name>A0ABP0VSV2_9BRYO</name>
<feature type="compositionally biased region" description="Basic and acidic residues" evidence="1">
    <location>
        <begin position="291"/>
        <end position="300"/>
    </location>
</feature>
<dbReference type="SUPFAM" id="SSF52087">
    <property type="entry name" value="CRAL/TRIO domain"/>
    <property type="match status" value="1"/>
</dbReference>
<evidence type="ECO:0000256" key="1">
    <source>
        <dbReference type="SAM" id="MobiDB-lite"/>
    </source>
</evidence>
<organism evidence="3 4">
    <name type="scientific">Sphagnum jensenii</name>
    <dbReference type="NCBI Taxonomy" id="128206"/>
    <lineage>
        <taxon>Eukaryota</taxon>
        <taxon>Viridiplantae</taxon>
        <taxon>Streptophyta</taxon>
        <taxon>Embryophyta</taxon>
        <taxon>Bryophyta</taxon>
        <taxon>Sphagnophytina</taxon>
        <taxon>Sphagnopsida</taxon>
        <taxon>Sphagnales</taxon>
        <taxon>Sphagnaceae</taxon>
        <taxon>Sphagnum</taxon>
    </lineage>
</organism>
<dbReference type="SMART" id="SM01100">
    <property type="entry name" value="CRAL_TRIO_N"/>
    <property type="match status" value="1"/>
</dbReference>
<dbReference type="CDD" id="cd00170">
    <property type="entry name" value="SEC14"/>
    <property type="match status" value="1"/>
</dbReference>
<dbReference type="PROSITE" id="PS50191">
    <property type="entry name" value="CRAL_TRIO"/>
    <property type="match status" value="1"/>
</dbReference>
<evidence type="ECO:0000313" key="3">
    <source>
        <dbReference type="EMBL" id="CAK9256155.1"/>
    </source>
</evidence>
<keyword evidence="4" id="KW-1185">Reference proteome</keyword>
<dbReference type="Gene3D" id="3.40.525.10">
    <property type="entry name" value="CRAL-TRIO lipid binding domain"/>
    <property type="match status" value="1"/>
</dbReference>
<dbReference type="SMART" id="SM00516">
    <property type="entry name" value="SEC14"/>
    <property type="match status" value="1"/>
</dbReference>
<dbReference type="InterPro" id="IPR036865">
    <property type="entry name" value="CRAL-TRIO_dom_sf"/>
</dbReference>
<evidence type="ECO:0000259" key="2">
    <source>
        <dbReference type="PROSITE" id="PS50191"/>
    </source>
</evidence>
<dbReference type="EMBL" id="OZ020096">
    <property type="protein sequence ID" value="CAK9256155.1"/>
    <property type="molecule type" value="Genomic_DNA"/>
</dbReference>
<protein>
    <recommendedName>
        <fullName evidence="2">CRAL-TRIO domain-containing protein</fullName>
    </recommendedName>
</protein>
<sequence>MTSMLRKSGSKSGSKSLDHEPSSPAEEQVKVNELRAALGPLTGHAEIYATDTCLKRYLRARNWNVKKSEKMLRDTLHWRSVYKPEEIQWADVAKEHETGKMYRANFLDKQGQTLLVMHPNRQNTSEMDGHIKHLVYCLENAILNLPIGQEQMIWLVDFRGWGMKYTIPIKTAREATNILQNHYPERLHVAILFSPPRAFETFWMIVKPFLDPKTFRKVKFVYPKNSESMKHLDGLLLKDKLKDILDNPTDYNHEQYAKLMEQDDMKSTAYWKIGEGQFQNGDLPDPGSMIKLEDSTEVKNQHPKPVLYGETPVLESRLE</sequence>
<feature type="region of interest" description="Disordered" evidence="1">
    <location>
        <begin position="278"/>
        <end position="319"/>
    </location>
</feature>
<dbReference type="PANTHER" id="PTHR45824">
    <property type="entry name" value="GH16843P"/>
    <property type="match status" value="1"/>
</dbReference>
<reference evidence="3 4" key="1">
    <citation type="submission" date="2024-02" db="EMBL/GenBank/DDBJ databases">
        <authorList>
            <consortium name="ELIXIR-Norway"/>
            <consortium name="Elixir Norway"/>
        </authorList>
    </citation>
    <scope>NUCLEOTIDE SEQUENCE [LARGE SCALE GENOMIC DNA]</scope>
</reference>
<feature type="compositionally biased region" description="Basic and acidic residues" evidence="1">
    <location>
        <begin position="16"/>
        <end position="28"/>
    </location>
</feature>
<feature type="region of interest" description="Disordered" evidence="1">
    <location>
        <begin position="1"/>
        <end position="28"/>
    </location>
</feature>
<gene>
    <name evidence="3" type="ORF">CSSPJE1EN1_LOCUS1633</name>
</gene>
<feature type="domain" description="CRAL-TRIO" evidence="2">
    <location>
        <begin position="89"/>
        <end position="253"/>
    </location>
</feature>